<evidence type="ECO:0000256" key="1">
    <source>
        <dbReference type="SAM" id="SignalP"/>
    </source>
</evidence>
<feature type="chain" id="PRO_5043338449" description="DUF3019 domain-containing protein" evidence="1">
    <location>
        <begin position="20"/>
        <end position="124"/>
    </location>
</feature>
<comment type="caution">
    <text evidence="2">The sequence shown here is derived from an EMBL/GenBank/DDBJ whole genome shotgun (WGS) entry which is preliminary data.</text>
</comment>
<organism evidence="2 3">
    <name type="scientific">Vibrio penaeicida</name>
    <dbReference type="NCBI Taxonomy" id="104609"/>
    <lineage>
        <taxon>Bacteria</taxon>
        <taxon>Pseudomonadati</taxon>
        <taxon>Pseudomonadota</taxon>
        <taxon>Gammaproteobacteria</taxon>
        <taxon>Vibrionales</taxon>
        <taxon>Vibrionaceae</taxon>
        <taxon>Vibrio</taxon>
    </lineage>
</organism>
<reference evidence="3" key="1">
    <citation type="journal article" date="2019" name="Int. J. Syst. Evol. Microbiol.">
        <title>The Global Catalogue of Microorganisms (GCM) 10K type strain sequencing project: providing services to taxonomists for standard genome sequencing and annotation.</title>
        <authorList>
            <consortium name="The Broad Institute Genomics Platform"/>
            <consortium name="The Broad Institute Genome Sequencing Center for Infectious Disease"/>
            <person name="Wu L."/>
            <person name="Ma J."/>
        </authorList>
    </citation>
    <scope>NUCLEOTIDE SEQUENCE [LARGE SCALE GENOMIC DNA]</scope>
    <source>
        <strain evidence="3">NBRC 15640</strain>
    </source>
</reference>
<dbReference type="Proteomes" id="UP001156690">
    <property type="component" value="Unassembled WGS sequence"/>
</dbReference>
<keyword evidence="1" id="KW-0732">Signal</keyword>
<dbReference type="AlphaFoldDB" id="A0AAV5NLC2"/>
<accession>A0AAV5NLC2</accession>
<sequence>MNIQMTCLLLVAASFPAAANFDYKACITLEQQGQRHYFEAFLEANEWGAAVSGNCKFLAKITPDSLGNAELIGSVTCNEKGAPSSLELPALTLSTNDGKKARMKINTENGATWRYSVTLTSPSI</sequence>
<protein>
    <recommendedName>
        <fullName evidence="4">DUF3019 domain-containing protein</fullName>
    </recommendedName>
</protein>
<evidence type="ECO:0000313" key="2">
    <source>
        <dbReference type="EMBL" id="GLQ71452.1"/>
    </source>
</evidence>
<dbReference type="RefSeq" id="WP_126607877.1">
    <property type="nucleotide sequence ID" value="NZ_AP025144.1"/>
</dbReference>
<keyword evidence="3" id="KW-1185">Reference proteome</keyword>
<evidence type="ECO:0008006" key="4">
    <source>
        <dbReference type="Google" id="ProtNLM"/>
    </source>
</evidence>
<evidence type="ECO:0000313" key="3">
    <source>
        <dbReference type="Proteomes" id="UP001156690"/>
    </source>
</evidence>
<gene>
    <name evidence="2" type="ORF">GCM10007932_08120</name>
</gene>
<feature type="signal peptide" evidence="1">
    <location>
        <begin position="1"/>
        <end position="19"/>
    </location>
</feature>
<name>A0AAV5NLC2_9VIBR</name>
<proteinExistence type="predicted"/>
<dbReference type="EMBL" id="BSNX01000007">
    <property type="protein sequence ID" value="GLQ71452.1"/>
    <property type="molecule type" value="Genomic_DNA"/>
</dbReference>